<evidence type="ECO:0008006" key="3">
    <source>
        <dbReference type="Google" id="ProtNLM"/>
    </source>
</evidence>
<sequence length="111" mass="12793">LVYLDPHYCRSSIIEKYGNTRCLEDGFDSLEVDPSLSLALFCESAEAFDKLSRDLQKYWPSFEPYPGTKAKIEMREFDDMCAPNYVIDDGFEVLEETEDQLTDLTDDVLES</sequence>
<reference evidence="1 2" key="1">
    <citation type="submission" date="2013-12" db="EMBL/GenBank/DDBJ databases">
        <title>Draft genome of the parsitic nematode Ancylostoma duodenale.</title>
        <authorList>
            <person name="Mitreva M."/>
        </authorList>
    </citation>
    <scope>NUCLEOTIDE SEQUENCE [LARGE SCALE GENOMIC DNA]</scope>
    <source>
        <strain evidence="1 2">Zhejiang</strain>
    </source>
</reference>
<dbReference type="EMBL" id="KN773711">
    <property type="protein sequence ID" value="KIH45155.1"/>
    <property type="molecule type" value="Genomic_DNA"/>
</dbReference>
<dbReference type="OrthoDB" id="2960936at2759"/>
<protein>
    <recommendedName>
        <fullName evidence="3">Cysteine protease</fullName>
    </recommendedName>
</protein>
<dbReference type="Proteomes" id="UP000054047">
    <property type="component" value="Unassembled WGS sequence"/>
</dbReference>
<dbReference type="SUPFAM" id="SSF54001">
    <property type="entry name" value="Cysteine proteinases"/>
    <property type="match status" value="1"/>
</dbReference>
<proteinExistence type="predicted"/>
<feature type="non-terminal residue" evidence="1">
    <location>
        <position position="1"/>
    </location>
</feature>
<organism evidence="1 2">
    <name type="scientific">Ancylostoma duodenale</name>
    <dbReference type="NCBI Taxonomy" id="51022"/>
    <lineage>
        <taxon>Eukaryota</taxon>
        <taxon>Metazoa</taxon>
        <taxon>Ecdysozoa</taxon>
        <taxon>Nematoda</taxon>
        <taxon>Chromadorea</taxon>
        <taxon>Rhabditida</taxon>
        <taxon>Rhabditina</taxon>
        <taxon>Rhabditomorpha</taxon>
        <taxon>Strongyloidea</taxon>
        <taxon>Ancylostomatidae</taxon>
        <taxon>Ancylostomatinae</taxon>
        <taxon>Ancylostoma</taxon>
    </lineage>
</organism>
<gene>
    <name evidence="1" type="ORF">ANCDUO_24808</name>
</gene>
<name>A0A0C2F9L8_9BILA</name>
<evidence type="ECO:0000313" key="1">
    <source>
        <dbReference type="EMBL" id="KIH45155.1"/>
    </source>
</evidence>
<dbReference type="InterPro" id="IPR038765">
    <property type="entry name" value="Papain-like_cys_pep_sf"/>
</dbReference>
<keyword evidence="2" id="KW-1185">Reference proteome</keyword>
<evidence type="ECO:0000313" key="2">
    <source>
        <dbReference type="Proteomes" id="UP000054047"/>
    </source>
</evidence>
<accession>A0A0C2F9L8</accession>
<dbReference type="AlphaFoldDB" id="A0A0C2F9L8"/>